<protein>
    <recommendedName>
        <fullName evidence="1">FBD domain-containing protein</fullName>
    </recommendedName>
</protein>
<accession>A0AAU9SIP3</accession>
<dbReference type="InterPro" id="IPR006566">
    <property type="entry name" value="FBD"/>
</dbReference>
<dbReference type="Proteomes" id="UP000836841">
    <property type="component" value="Chromosome 5"/>
</dbReference>
<dbReference type="InterPro" id="IPR050232">
    <property type="entry name" value="FBL13/AtMIF1-like"/>
</dbReference>
<dbReference type="PANTHER" id="PTHR31900">
    <property type="entry name" value="F-BOX/RNI SUPERFAMILY PROTEIN-RELATED"/>
    <property type="match status" value="1"/>
</dbReference>
<sequence>MSHTGLVHYLATVILSKRWRHVWTMLPKLVYTDSDYRRRPGKKENILWFIGKSLQLHKAHVLESLAIELGPRCSDYVNVGKWVEIAADRRIRRLNLRLSWLSEPNRLPKRLYICNTFVVLTIFNKIFVDVPSQNIFHKDEDALGRLLSACPVLKQLYVRLRRKDNLINISVAVPSLETFYYTNLEEKNIVASLVIDCASLRTFFIQDVSGSSCTIENNKRRLDHALISVFRNLDDKFRTSLSSVKILYFILHAGAVDCCNTINFSRLKACNLKPCALHWLAPLMCLLENSPNLEVLIINQRDLKDEDSPLTFNQPSCVPKCLSNHLEIFEFEVYRGRSGEKDVVRYIFANSKRLKRAGIAIEPSCDRRKMMKEVESMSRVSKSSQLLFSTTQFITENSRPGEYGY</sequence>
<evidence type="ECO:0000259" key="1">
    <source>
        <dbReference type="SMART" id="SM00579"/>
    </source>
</evidence>
<feature type="domain" description="FBD" evidence="1">
    <location>
        <begin position="320"/>
        <end position="389"/>
    </location>
</feature>
<organism evidence="2 3">
    <name type="scientific">Thlaspi arvense</name>
    <name type="common">Field penny-cress</name>
    <dbReference type="NCBI Taxonomy" id="13288"/>
    <lineage>
        <taxon>Eukaryota</taxon>
        <taxon>Viridiplantae</taxon>
        <taxon>Streptophyta</taxon>
        <taxon>Embryophyta</taxon>
        <taxon>Tracheophyta</taxon>
        <taxon>Spermatophyta</taxon>
        <taxon>Magnoliopsida</taxon>
        <taxon>eudicotyledons</taxon>
        <taxon>Gunneridae</taxon>
        <taxon>Pentapetalae</taxon>
        <taxon>rosids</taxon>
        <taxon>malvids</taxon>
        <taxon>Brassicales</taxon>
        <taxon>Brassicaceae</taxon>
        <taxon>Thlaspideae</taxon>
        <taxon>Thlaspi</taxon>
    </lineage>
</organism>
<dbReference type="EMBL" id="OU466861">
    <property type="protein sequence ID" value="CAH2066851.1"/>
    <property type="molecule type" value="Genomic_DNA"/>
</dbReference>
<evidence type="ECO:0000313" key="2">
    <source>
        <dbReference type="EMBL" id="CAH2066851.1"/>
    </source>
</evidence>
<evidence type="ECO:0000313" key="3">
    <source>
        <dbReference type="Proteomes" id="UP000836841"/>
    </source>
</evidence>
<reference evidence="2 3" key="1">
    <citation type="submission" date="2022-03" db="EMBL/GenBank/DDBJ databases">
        <authorList>
            <person name="Nunn A."/>
            <person name="Chopra R."/>
            <person name="Nunn A."/>
            <person name="Contreras Garrido A."/>
        </authorList>
    </citation>
    <scope>NUCLEOTIDE SEQUENCE [LARGE SCALE GENOMIC DNA]</scope>
</reference>
<dbReference type="PANTHER" id="PTHR31900:SF34">
    <property type="entry name" value="EMB|CAB62440.1-RELATED"/>
    <property type="match status" value="1"/>
</dbReference>
<keyword evidence="3" id="KW-1185">Reference proteome</keyword>
<proteinExistence type="predicted"/>
<dbReference type="Pfam" id="PF08387">
    <property type="entry name" value="FBD"/>
    <property type="match status" value="1"/>
</dbReference>
<gene>
    <name evidence="2" type="ORF">TAV2_LOCUS17894</name>
</gene>
<dbReference type="AlphaFoldDB" id="A0AAU9SIP3"/>
<dbReference type="SMART" id="SM00579">
    <property type="entry name" value="FBD"/>
    <property type="match status" value="1"/>
</dbReference>
<name>A0AAU9SIP3_THLAR</name>